<reference evidence="2 3" key="1">
    <citation type="submission" date="2020-03" db="EMBL/GenBank/DDBJ databases">
        <title>Metagenomic, metatranscriptomic, and metabolomic analyses revealed the key microbes and metabolic features during the fermentation of ganjang, Korean traditional soy sauce.</title>
        <authorList>
            <person name="Chun B.H."/>
            <person name="Jeon C.O."/>
        </authorList>
    </citation>
    <scope>NUCLEOTIDE SEQUENCE [LARGE SCALE GENOMIC DNA]</scope>
    <source>
        <strain evidence="2 3">KG14</strain>
    </source>
</reference>
<comment type="caution">
    <text evidence="2">The sequence shown here is derived from an EMBL/GenBank/DDBJ whole genome shotgun (WGS) entry which is preliminary data.</text>
</comment>
<keyword evidence="2" id="KW-0808">Transferase</keyword>
<dbReference type="EMBL" id="JABEVQ010000008">
    <property type="protein sequence ID" value="NWN92708.1"/>
    <property type="molecule type" value="Genomic_DNA"/>
</dbReference>
<feature type="domain" description="Aminoglycoside phosphotransferase" evidence="1">
    <location>
        <begin position="153"/>
        <end position="207"/>
    </location>
</feature>
<gene>
    <name evidence="2" type="ORF">HLV39_14520</name>
</gene>
<dbReference type="InterPro" id="IPR002575">
    <property type="entry name" value="Aminoglycoside_PTrfase"/>
</dbReference>
<dbReference type="SUPFAM" id="SSF56112">
    <property type="entry name" value="Protein kinase-like (PK-like)"/>
    <property type="match status" value="1"/>
</dbReference>
<proteinExistence type="predicted"/>
<dbReference type="Pfam" id="PF01636">
    <property type="entry name" value="APH"/>
    <property type="match status" value="1"/>
</dbReference>
<evidence type="ECO:0000313" key="2">
    <source>
        <dbReference type="EMBL" id="NWN92708.1"/>
    </source>
</evidence>
<evidence type="ECO:0000259" key="1">
    <source>
        <dbReference type="Pfam" id="PF01636"/>
    </source>
</evidence>
<keyword evidence="3" id="KW-1185">Reference proteome</keyword>
<organism evidence="2 3">
    <name type="scientific">Marinobacter adhaerens</name>
    <dbReference type="NCBI Taxonomy" id="1033846"/>
    <lineage>
        <taxon>Bacteria</taxon>
        <taxon>Pseudomonadati</taxon>
        <taxon>Pseudomonadota</taxon>
        <taxon>Gammaproteobacteria</taxon>
        <taxon>Pseudomonadales</taxon>
        <taxon>Marinobacteraceae</taxon>
        <taxon>Marinobacter</taxon>
    </lineage>
</organism>
<protein>
    <submittedName>
        <fullName evidence="2">Phosphotransferase</fullName>
    </submittedName>
</protein>
<sequence length="287" mass="32671">MPQTPSIDISGNSGCSVRLVRQSQRIAVEKSSQQPSYIPRLKTQIKKQQAFNNRIDDSRICIPKLYEEIEDGAYYSALMEFLPYLNFIDFLSSCSAPALFQSIEIINNFICQNTGKASITINRPALAKLDEIEHKVTDSQPKTQIFQCSSMKLKRYFEHKEITLRAGPCHGDFTLSNLVFSATGDCVGLFDFLDSYIDSPVIDLLKLRQDSQLHWSFLKARKTSSHIRIYQGLKKLDLFAQRKLSKLGVSEDAYRALQAVNLLRILPYANEPETLNFIQSSLKNMEI</sequence>
<dbReference type="AlphaFoldDB" id="A0A851I3R3"/>
<dbReference type="GO" id="GO:0016740">
    <property type="term" value="F:transferase activity"/>
    <property type="evidence" value="ECO:0007669"/>
    <property type="project" value="UniProtKB-KW"/>
</dbReference>
<dbReference type="InterPro" id="IPR011009">
    <property type="entry name" value="Kinase-like_dom_sf"/>
</dbReference>
<accession>A0A851I3R3</accession>
<name>A0A851I3R3_9GAMM</name>
<dbReference type="Proteomes" id="UP000536442">
    <property type="component" value="Unassembled WGS sequence"/>
</dbReference>
<evidence type="ECO:0000313" key="3">
    <source>
        <dbReference type="Proteomes" id="UP000536442"/>
    </source>
</evidence>
<dbReference type="Gene3D" id="3.90.1200.10">
    <property type="match status" value="1"/>
</dbReference>